<organism evidence="2">
    <name type="scientific">Mucor ambiguus</name>
    <dbReference type="NCBI Taxonomy" id="91626"/>
    <lineage>
        <taxon>Eukaryota</taxon>
        <taxon>Fungi</taxon>
        <taxon>Fungi incertae sedis</taxon>
        <taxon>Mucoromycota</taxon>
        <taxon>Mucoromycotina</taxon>
        <taxon>Mucoromycetes</taxon>
        <taxon>Mucorales</taxon>
        <taxon>Mucorineae</taxon>
        <taxon>Mucoraceae</taxon>
        <taxon>Mucor</taxon>
    </lineage>
</organism>
<dbReference type="EMBL" id="DF836429">
    <property type="protein sequence ID" value="GAN06888.1"/>
    <property type="molecule type" value="Genomic_DNA"/>
</dbReference>
<proteinExistence type="predicted"/>
<sequence length="179" mass="19634">MNHLDLFKSNTGHNKNVEYGPPVEAGQWGGGLGEGHAPPPRIQHSIHKSSFPTKNDVVTNVSFEDENEGGAVASKADDNGAANAFEYKVINNNYAKQEATGDVALSPTAGYSEIRIHLDTFESCFLSLKAVLDLQNSTKQLLLTCAYLLTPSLNFLGTKKHHRNLIQKHEGYLILFIKN</sequence>
<accession>A0A0C9MXH5</accession>
<dbReference type="Proteomes" id="UP000053815">
    <property type="component" value="Unassembled WGS sequence"/>
</dbReference>
<gene>
    <name evidence="2" type="ORF">MAM1_0140c06378</name>
</gene>
<feature type="region of interest" description="Disordered" evidence="1">
    <location>
        <begin position="1"/>
        <end position="39"/>
    </location>
</feature>
<evidence type="ECO:0000313" key="3">
    <source>
        <dbReference type="Proteomes" id="UP000053815"/>
    </source>
</evidence>
<dbReference type="AlphaFoldDB" id="A0A0C9MXH5"/>
<protein>
    <submittedName>
        <fullName evidence="2">Uncharacterized protein</fullName>
    </submittedName>
</protein>
<evidence type="ECO:0000256" key="1">
    <source>
        <dbReference type="SAM" id="MobiDB-lite"/>
    </source>
</evidence>
<name>A0A0C9MXH5_9FUNG</name>
<reference evidence="2" key="1">
    <citation type="submission" date="2014-09" db="EMBL/GenBank/DDBJ databases">
        <title>Draft genome sequence of an oleaginous Mucoromycotina fungus Mucor ambiguus NBRC6742.</title>
        <authorList>
            <person name="Takeda I."/>
            <person name="Yamane N."/>
            <person name="Morita T."/>
            <person name="Tamano K."/>
            <person name="Machida M."/>
            <person name="Baker S."/>
            <person name="Koike H."/>
        </authorList>
    </citation>
    <scope>NUCLEOTIDE SEQUENCE</scope>
    <source>
        <strain evidence="2">NBRC 6742</strain>
    </source>
</reference>
<evidence type="ECO:0000313" key="2">
    <source>
        <dbReference type="EMBL" id="GAN06888.1"/>
    </source>
</evidence>
<keyword evidence="3" id="KW-1185">Reference proteome</keyword>